<evidence type="ECO:0000313" key="2">
    <source>
        <dbReference type="Proteomes" id="UP000217277"/>
    </source>
</evidence>
<dbReference type="EMBL" id="CP011011">
    <property type="protein sequence ID" value="ATC83562.1"/>
    <property type="molecule type" value="Genomic_DNA"/>
</dbReference>
<gene>
    <name evidence="1" type="ORF">PAGA_a3425</name>
</gene>
<sequence length="203" mass="22896">MFSKVISKKIKWALIHFISGLIILSTLSLLVFNTWFIDGRYLLSDLFGLATIIFLLDLALGPLLSLWLLSPVNSRKENTINISVILLLQLCSLAYGLLQIDSQRLAYFIKWQGSYFAVTKGESRKEANNEQFYIFDEPAVGSEGREIYESLIKEAVSPVEMYEFFTPSSFEGECGAMCGVITKKGIVIVTKENGKLKFNKSLR</sequence>
<organism evidence="1 2">
    <name type="scientific">Pseudoalteromonas agarivorans DSM 14585</name>
    <dbReference type="NCBI Taxonomy" id="1312369"/>
    <lineage>
        <taxon>Bacteria</taxon>
        <taxon>Pseudomonadati</taxon>
        <taxon>Pseudomonadota</taxon>
        <taxon>Gammaproteobacteria</taxon>
        <taxon>Alteromonadales</taxon>
        <taxon>Pseudoalteromonadaceae</taxon>
        <taxon>Pseudoalteromonas</taxon>
    </lineage>
</organism>
<proteinExistence type="predicted"/>
<keyword evidence="2" id="KW-1185">Reference proteome</keyword>
<name>A0ACA8DZH8_9GAMM</name>
<dbReference type="Proteomes" id="UP000217277">
    <property type="component" value="Chromosome I"/>
</dbReference>
<accession>A0ACA8DZH8</accession>
<protein>
    <submittedName>
        <fullName evidence="1">Uncharacterized protein</fullName>
    </submittedName>
</protein>
<reference evidence="1" key="1">
    <citation type="submission" date="2015-03" db="EMBL/GenBank/DDBJ databases">
        <authorList>
            <person name="Xie B.-B."/>
            <person name="Rong J.-C."/>
            <person name="Qin Q.-L."/>
            <person name="Zhang Y.-Z."/>
        </authorList>
    </citation>
    <scope>NUCLEOTIDE SEQUENCE</scope>
    <source>
        <strain evidence="1">DSM 14585</strain>
    </source>
</reference>
<evidence type="ECO:0000313" key="1">
    <source>
        <dbReference type="EMBL" id="ATC83562.1"/>
    </source>
</evidence>